<reference evidence="3" key="1">
    <citation type="journal article" date="2019" name="Int. J. Syst. Evol. Microbiol.">
        <title>The Global Catalogue of Microorganisms (GCM) 10K type strain sequencing project: providing services to taxonomists for standard genome sequencing and annotation.</title>
        <authorList>
            <consortium name="The Broad Institute Genomics Platform"/>
            <consortium name="The Broad Institute Genome Sequencing Center for Infectious Disease"/>
            <person name="Wu L."/>
            <person name="Ma J."/>
        </authorList>
    </citation>
    <scope>NUCLEOTIDE SEQUENCE [LARGE SCALE GENOMIC DNA]</scope>
    <source>
        <strain evidence="3">GH52</strain>
    </source>
</reference>
<keyword evidence="2" id="KW-0378">Hydrolase</keyword>
<accession>A0ABW4YP67</accession>
<name>A0ABW4YP67_9BACL</name>
<gene>
    <name evidence="2" type="ORF">ACFSJH_17450</name>
</gene>
<keyword evidence="2" id="KW-0031">Aminopeptidase</keyword>
<keyword evidence="3" id="KW-1185">Reference proteome</keyword>
<proteinExistence type="predicted"/>
<dbReference type="InterPro" id="IPR034015">
    <property type="entry name" value="M1_LTA4H"/>
</dbReference>
<evidence type="ECO:0000259" key="1">
    <source>
        <dbReference type="Pfam" id="PF01433"/>
    </source>
</evidence>
<dbReference type="InterPro" id="IPR014782">
    <property type="entry name" value="Peptidase_M1_dom"/>
</dbReference>
<dbReference type="SUPFAM" id="SSF55486">
    <property type="entry name" value="Metalloproteases ('zincins'), catalytic domain"/>
    <property type="match status" value="1"/>
</dbReference>
<dbReference type="Proteomes" id="UP001597362">
    <property type="component" value="Unassembled WGS sequence"/>
</dbReference>
<dbReference type="InterPro" id="IPR027268">
    <property type="entry name" value="Peptidase_M4/M1_CTD_sf"/>
</dbReference>
<dbReference type="RefSeq" id="WP_377774766.1">
    <property type="nucleotide sequence ID" value="NZ_JBHUHO010000040.1"/>
</dbReference>
<dbReference type="PANTHER" id="PTHR45726">
    <property type="entry name" value="LEUKOTRIENE A-4 HYDROLASE"/>
    <property type="match status" value="1"/>
</dbReference>
<dbReference type="EMBL" id="JBHUHO010000040">
    <property type="protein sequence ID" value="MFD2117520.1"/>
    <property type="molecule type" value="Genomic_DNA"/>
</dbReference>
<comment type="caution">
    <text evidence="2">The sequence shown here is derived from an EMBL/GenBank/DDBJ whole genome shotgun (WGS) entry which is preliminary data.</text>
</comment>
<dbReference type="PANTHER" id="PTHR45726:SF3">
    <property type="entry name" value="LEUKOTRIENE A-4 HYDROLASE"/>
    <property type="match status" value="1"/>
</dbReference>
<dbReference type="EC" id="3.4.11.-" evidence="2"/>
<keyword evidence="2" id="KW-0645">Protease</keyword>
<dbReference type="CDD" id="cd09604">
    <property type="entry name" value="M1_APN_like"/>
    <property type="match status" value="1"/>
</dbReference>
<evidence type="ECO:0000313" key="2">
    <source>
        <dbReference type="EMBL" id="MFD2117520.1"/>
    </source>
</evidence>
<dbReference type="Gene3D" id="1.10.390.10">
    <property type="entry name" value="Neutral Protease Domain 2"/>
    <property type="match status" value="1"/>
</dbReference>
<evidence type="ECO:0000313" key="3">
    <source>
        <dbReference type="Proteomes" id="UP001597362"/>
    </source>
</evidence>
<organism evidence="2 3">
    <name type="scientific">Paenibacillus yanchengensis</name>
    <dbReference type="NCBI Taxonomy" id="2035833"/>
    <lineage>
        <taxon>Bacteria</taxon>
        <taxon>Bacillati</taxon>
        <taxon>Bacillota</taxon>
        <taxon>Bacilli</taxon>
        <taxon>Bacillales</taxon>
        <taxon>Paenibacillaceae</taxon>
        <taxon>Paenibacillus</taxon>
    </lineage>
</organism>
<protein>
    <submittedName>
        <fullName evidence="2">M1 family metallopeptidase</fullName>
        <ecNumber evidence="2">3.4.11.-</ecNumber>
    </submittedName>
</protein>
<feature type="domain" description="Peptidase M1 membrane alanine aminopeptidase" evidence="1">
    <location>
        <begin position="349"/>
        <end position="531"/>
    </location>
</feature>
<sequence length="659" mass="75489">MRPSYFKQILISICSIILVTLSMQDAQPQAWSSSLTLVSEEKAAQPVNEPVPNKLPASNKKPLSNRTVEYHISVKLRDDIRHLDGQQTITWHNPGRKPVTDLYFHLYANAFHSNQSTFMKESGGKLREDQATPASVGYMDVTSLTTLEGDSLLPRMQYVQPDDNNAQDKTMMRIRLPEPVAAGQSVTLIVGFTVKLPEIFARMGYYDNFVMAGQWFPKVAAYETSGMRGRTTEGWNLHQYHGNSEFYSNFAMYNVLINVPEDFQVAATGIQVKPATAENGRALHQYYAEDVHDFAWAASPHFLYEEYAFSEEGIPGVRLKLYLDPAHAALKERYIHAAKSALIKLAKWYGPYPYSTLSIVVPPKGASGAGGMEYPTLITAFAADKDNPGYELERVVIHETAHQYWYGMVASNEFEEAWLDEGFTSYSEDKIMEAVYGVVPNLRTEASFITDPAPLLQDAWKFDNHKQYAENVYIRSKLVLRDIENQIGDDQMKKVLRAYFQTFKFKHPSTDDFQATLEKITKQSWDEYFERFVKNNDTADYQVKSIAVKPLKKTDPLQYESNITVQRSFAKQEEMPVILKFKDGTTRTKLWNGKQEEETFIETHTAPLEWAMIDPQQINLLDNKLINNYMRTETPKEWRVRWNIGTVKIFDVLFKGLLF</sequence>
<dbReference type="GO" id="GO:0004177">
    <property type="term" value="F:aminopeptidase activity"/>
    <property type="evidence" value="ECO:0007669"/>
    <property type="project" value="UniProtKB-KW"/>
</dbReference>
<dbReference type="Pfam" id="PF01433">
    <property type="entry name" value="Peptidase_M1"/>
    <property type="match status" value="1"/>
</dbReference>